<protein>
    <submittedName>
        <fullName evidence="2">Transglutaminase-like domain-containing protein</fullName>
    </submittedName>
</protein>
<accession>A0A1I5RX00</accession>
<feature type="domain" description="Transglutaminase-like" evidence="1">
    <location>
        <begin position="39"/>
        <end position="144"/>
    </location>
</feature>
<reference evidence="2 3" key="1">
    <citation type="submission" date="2016-10" db="EMBL/GenBank/DDBJ databases">
        <authorList>
            <person name="de Groot N.N."/>
        </authorList>
    </citation>
    <scope>NUCLEOTIDE SEQUENCE [LARGE SCALE GENOMIC DNA]</scope>
    <source>
        <strain evidence="3">E92,LMG 26720,CCM 7988</strain>
    </source>
</reference>
<gene>
    <name evidence="2" type="ORF">SAMN04515674_104291</name>
</gene>
<evidence type="ECO:0000259" key="1">
    <source>
        <dbReference type="Pfam" id="PF04473"/>
    </source>
</evidence>
<dbReference type="OrthoDB" id="1154186at2"/>
<dbReference type="Gene3D" id="3.10.620.30">
    <property type="match status" value="1"/>
</dbReference>
<keyword evidence="3" id="KW-1185">Reference proteome</keyword>
<proteinExistence type="predicted"/>
<dbReference type="EMBL" id="FOXH01000004">
    <property type="protein sequence ID" value="SFP63062.1"/>
    <property type="molecule type" value="Genomic_DNA"/>
</dbReference>
<dbReference type="RefSeq" id="WP_092015836.1">
    <property type="nucleotide sequence ID" value="NZ_FOXH01000004.1"/>
</dbReference>
<dbReference type="Proteomes" id="UP000199306">
    <property type="component" value="Unassembled WGS sequence"/>
</dbReference>
<dbReference type="STRING" id="1079859.SAMN04515674_104291"/>
<dbReference type="AlphaFoldDB" id="A0A1I5RX00"/>
<organism evidence="2 3">
    <name type="scientific">Pseudarcicella hirudinis</name>
    <dbReference type="NCBI Taxonomy" id="1079859"/>
    <lineage>
        <taxon>Bacteria</taxon>
        <taxon>Pseudomonadati</taxon>
        <taxon>Bacteroidota</taxon>
        <taxon>Cytophagia</taxon>
        <taxon>Cytophagales</taxon>
        <taxon>Flectobacillaceae</taxon>
        <taxon>Pseudarcicella</taxon>
    </lineage>
</organism>
<name>A0A1I5RX00_9BACT</name>
<dbReference type="InterPro" id="IPR007562">
    <property type="entry name" value="Transglutaminase-like_domain"/>
</dbReference>
<dbReference type="Pfam" id="PF04473">
    <property type="entry name" value="DUF553"/>
    <property type="match status" value="1"/>
</dbReference>
<evidence type="ECO:0000313" key="3">
    <source>
        <dbReference type="Proteomes" id="UP000199306"/>
    </source>
</evidence>
<evidence type="ECO:0000313" key="2">
    <source>
        <dbReference type="EMBL" id="SFP63062.1"/>
    </source>
</evidence>
<sequence>MKHYFQKPKASDLIEMPSFDKLRTFSRICGVIPKAASQAEKLSEQFKGKPLRTTLFSVYKFCRENINYREDAQGIEQIRLPSQTWYDRKRGVDCEDFAIFCSAILINLKIPHRVCMVDYGNGWQHVLILIPSKNCNYILDPVNPGFNKLKAYKRIKYQSF</sequence>